<keyword evidence="4" id="KW-1185">Reference proteome</keyword>
<gene>
    <name evidence="3" type="ORF">ACFO5X_04980</name>
</gene>
<name>A0ABV9KDA4_9RHOB</name>
<comment type="caution">
    <text evidence="3">The sequence shown here is derived from an EMBL/GenBank/DDBJ whole genome shotgun (WGS) entry which is preliminary data.</text>
</comment>
<feature type="compositionally biased region" description="Basic residues" evidence="1">
    <location>
        <begin position="90"/>
        <end position="112"/>
    </location>
</feature>
<sequence length="112" mass="12353">MNRTAFPSVYQHQIDLMASMGNAMMMLAEAQAVIAFRVLGMAGLWSVTGSENRRMMEEKLPAFTESFVAATLAGSRGGSPAQVMEASIKPLRKRTRQNSRRLARRGPRIAKP</sequence>
<feature type="region of interest" description="Disordered" evidence="1">
    <location>
        <begin position="75"/>
        <end position="112"/>
    </location>
</feature>
<proteinExistence type="predicted"/>
<dbReference type="RefSeq" id="WP_380716133.1">
    <property type="nucleotide sequence ID" value="NZ_JBHSGI010000002.1"/>
</dbReference>
<dbReference type="EMBL" id="JBHSGI010000002">
    <property type="protein sequence ID" value="MFC4667899.1"/>
    <property type="molecule type" value="Genomic_DNA"/>
</dbReference>
<evidence type="ECO:0000313" key="4">
    <source>
        <dbReference type="Proteomes" id="UP001595973"/>
    </source>
</evidence>
<protein>
    <submittedName>
        <fullName evidence="3">Antifreeze protein</fullName>
    </submittedName>
</protein>
<evidence type="ECO:0000256" key="2">
    <source>
        <dbReference type="SAM" id="Phobius"/>
    </source>
</evidence>
<feature type="transmembrane region" description="Helical" evidence="2">
    <location>
        <begin position="23"/>
        <end position="47"/>
    </location>
</feature>
<dbReference type="Proteomes" id="UP001595973">
    <property type="component" value="Unassembled WGS sequence"/>
</dbReference>
<keyword evidence="2" id="KW-0472">Membrane</keyword>
<keyword evidence="2" id="KW-0812">Transmembrane</keyword>
<organism evidence="3 4">
    <name type="scientific">Seohaeicola nanhaiensis</name>
    <dbReference type="NCBI Taxonomy" id="1387282"/>
    <lineage>
        <taxon>Bacteria</taxon>
        <taxon>Pseudomonadati</taxon>
        <taxon>Pseudomonadota</taxon>
        <taxon>Alphaproteobacteria</taxon>
        <taxon>Rhodobacterales</taxon>
        <taxon>Roseobacteraceae</taxon>
        <taxon>Seohaeicola</taxon>
    </lineage>
</organism>
<evidence type="ECO:0000256" key="1">
    <source>
        <dbReference type="SAM" id="MobiDB-lite"/>
    </source>
</evidence>
<accession>A0ABV9KDA4</accession>
<keyword evidence="2" id="KW-1133">Transmembrane helix</keyword>
<reference evidence="4" key="1">
    <citation type="journal article" date="2019" name="Int. J. Syst. Evol. Microbiol.">
        <title>The Global Catalogue of Microorganisms (GCM) 10K type strain sequencing project: providing services to taxonomists for standard genome sequencing and annotation.</title>
        <authorList>
            <consortium name="The Broad Institute Genomics Platform"/>
            <consortium name="The Broad Institute Genome Sequencing Center for Infectious Disease"/>
            <person name="Wu L."/>
            <person name="Ma J."/>
        </authorList>
    </citation>
    <scope>NUCLEOTIDE SEQUENCE [LARGE SCALE GENOMIC DNA]</scope>
    <source>
        <strain evidence="4">CGMCC 4.7283</strain>
    </source>
</reference>
<evidence type="ECO:0000313" key="3">
    <source>
        <dbReference type="EMBL" id="MFC4667899.1"/>
    </source>
</evidence>